<proteinExistence type="predicted"/>
<keyword evidence="3" id="KW-1185">Reference proteome</keyword>
<reference evidence="3" key="1">
    <citation type="journal article" date="2017" name="Genome Biol.">
        <title>Comparative genomics reveals high biological diversity and specific adaptations in the industrially and medically important fungal genus Aspergillus.</title>
        <authorList>
            <person name="de Vries R.P."/>
            <person name="Riley R."/>
            <person name="Wiebenga A."/>
            <person name="Aguilar-Osorio G."/>
            <person name="Amillis S."/>
            <person name="Uchima C.A."/>
            <person name="Anderluh G."/>
            <person name="Asadollahi M."/>
            <person name="Askin M."/>
            <person name="Barry K."/>
            <person name="Battaglia E."/>
            <person name="Bayram O."/>
            <person name="Benocci T."/>
            <person name="Braus-Stromeyer S.A."/>
            <person name="Caldana C."/>
            <person name="Canovas D."/>
            <person name="Cerqueira G.C."/>
            <person name="Chen F."/>
            <person name="Chen W."/>
            <person name="Choi C."/>
            <person name="Clum A."/>
            <person name="Dos Santos R.A."/>
            <person name="Damasio A.R."/>
            <person name="Diallinas G."/>
            <person name="Emri T."/>
            <person name="Fekete E."/>
            <person name="Flipphi M."/>
            <person name="Freyberg S."/>
            <person name="Gallo A."/>
            <person name="Gournas C."/>
            <person name="Habgood R."/>
            <person name="Hainaut M."/>
            <person name="Harispe M.L."/>
            <person name="Henrissat B."/>
            <person name="Hilden K.S."/>
            <person name="Hope R."/>
            <person name="Hossain A."/>
            <person name="Karabika E."/>
            <person name="Karaffa L."/>
            <person name="Karanyi Z."/>
            <person name="Krasevec N."/>
            <person name="Kuo A."/>
            <person name="Kusch H."/>
            <person name="LaButti K."/>
            <person name="Lagendijk E.L."/>
            <person name="Lapidus A."/>
            <person name="Levasseur A."/>
            <person name="Lindquist E."/>
            <person name="Lipzen A."/>
            <person name="Logrieco A.F."/>
            <person name="MacCabe A."/>
            <person name="Maekelae M.R."/>
            <person name="Malavazi I."/>
            <person name="Melin P."/>
            <person name="Meyer V."/>
            <person name="Mielnichuk N."/>
            <person name="Miskei M."/>
            <person name="Molnar A.P."/>
            <person name="Mule G."/>
            <person name="Ngan C.Y."/>
            <person name="Orejas M."/>
            <person name="Orosz E."/>
            <person name="Ouedraogo J.P."/>
            <person name="Overkamp K.M."/>
            <person name="Park H.-S."/>
            <person name="Perrone G."/>
            <person name="Piumi F."/>
            <person name="Punt P.J."/>
            <person name="Ram A.F."/>
            <person name="Ramon A."/>
            <person name="Rauscher S."/>
            <person name="Record E."/>
            <person name="Riano-Pachon D.M."/>
            <person name="Robert V."/>
            <person name="Roehrig J."/>
            <person name="Ruller R."/>
            <person name="Salamov A."/>
            <person name="Salih N.S."/>
            <person name="Samson R.A."/>
            <person name="Sandor E."/>
            <person name="Sanguinetti M."/>
            <person name="Schuetze T."/>
            <person name="Sepcic K."/>
            <person name="Shelest E."/>
            <person name="Sherlock G."/>
            <person name="Sophianopoulou V."/>
            <person name="Squina F.M."/>
            <person name="Sun H."/>
            <person name="Susca A."/>
            <person name="Todd R.B."/>
            <person name="Tsang A."/>
            <person name="Unkles S.E."/>
            <person name="van de Wiele N."/>
            <person name="van Rossen-Uffink D."/>
            <person name="Oliveira J.V."/>
            <person name="Vesth T.C."/>
            <person name="Visser J."/>
            <person name="Yu J.-H."/>
            <person name="Zhou M."/>
            <person name="Andersen M.R."/>
            <person name="Archer D.B."/>
            <person name="Baker S.E."/>
            <person name="Benoit I."/>
            <person name="Brakhage A.A."/>
            <person name="Braus G.H."/>
            <person name="Fischer R."/>
            <person name="Frisvad J.C."/>
            <person name="Goldman G.H."/>
            <person name="Houbraken J."/>
            <person name="Oakley B."/>
            <person name="Pocsi I."/>
            <person name="Scazzocchio C."/>
            <person name="Seiboth B."/>
            <person name="vanKuyk P.A."/>
            <person name="Wortman J."/>
            <person name="Dyer P.S."/>
            <person name="Grigoriev I.V."/>
        </authorList>
    </citation>
    <scope>NUCLEOTIDE SEQUENCE [LARGE SCALE GENOMIC DNA]</scope>
    <source>
        <strain evidence="3">DTO 134E9</strain>
    </source>
</reference>
<feature type="region of interest" description="Disordered" evidence="1">
    <location>
        <begin position="121"/>
        <end position="198"/>
    </location>
</feature>
<dbReference type="RefSeq" id="XP_040692657.1">
    <property type="nucleotide sequence ID" value="XM_040832667.1"/>
</dbReference>
<feature type="compositionally biased region" description="Basic residues" evidence="1">
    <location>
        <begin position="320"/>
        <end position="330"/>
    </location>
</feature>
<evidence type="ECO:0000256" key="1">
    <source>
        <dbReference type="SAM" id="MobiDB-lite"/>
    </source>
</evidence>
<gene>
    <name evidence="2" type="ORF">ASPWEDRAFT_24851</name>
</gene>
<dbReference type="OrthoDB" id="5421421at2759"/>
<name>A0A1L9RVK2_ASPWE</name>
<feature type="compositionally biased region" description="Basic and acidic residues" evidence="1">
    <location>
        <begin position="158"/>
        <end position="171"/>
    </location>
</feature>
<evidence type="ECO:0000313" key="2">
    <source>
        <dbReference type="EMBL" id="OJJ38981.1"/>
    </source>
</evidence>
<feature type="region of interest" description="Disordered" evidence="1">
    <location>
        <begin position="278"/>
        <end position="338"/>
    </location>
</feature>
<dbReference type="AlphaFoldDB" id="A0A1L9RVK2"/>
<organism evidence="2 3">
    <name type="scientific">Aspergillus wentii DTO 134E9</name>
    <dbReference type="NCBI Taxonomy" id="1073089"/>
    <lineage>
        <taxon>Eukaryota</taxon>
        <taxon>Fungi</taxon>
        <taxon>Dikarya</taxon>
        <taxon>Ascomycota</taxon>
        <taxon>Pezizomycotina</taxon>
        <taxon>Eurotiomycetes</taxon>
        <taxon>Eurotiomycetidae</taxon>
        <taxon>Eurotiales</taxon>
        <taxon>Aspergillaceae</taxon>
        <taxon>Aspergillus</taxon>
        <taxon>Aspergillus subgen. Cremei</taxon>
    </lineage>
</organism>
<evidence type="ECO:0008006" key="4">
    <source>
        <dbReference type="Google" id="ProtNLM"/>
    </source>
</evidence>
<dbReference type="VEuPathDB" id="FungiDB:ASPWEDRAFT_24851"/>
<dbReference type="Proteomes" id="UP000184383">
    <property type="component" value="Unassembled WGS sequence"/>
</dbReference>
<accession>A0A1L9RVK2</accession>
<sequence>MSMGHGGAGPGEGMEQFYENLQPHWTGVDTSPFVAVSNPYCTGPYQPGAGAILTPISLPDSSFVQTRPSPVLSHHSQQDFQYNIRDSIPVHGLGITAPLPSDFPRTVTAGLNYGLEDLEYGMHTQSPQPPPAKRQRRTSKPTPPVRDTPVSILPHPDGLQRLEQERRHEPVEVPPPQQRPRAPGRGRKDPQAEEEDTYVERLREQNFAWKAIREMFRERFHKDATEARLQMRMLRRRKERLARWDENDIQLLIRARDCWEQDKYHFIAQKMKELGAKRTYSPQQCESQLQMLDSPDQGHDPDPDPVPIPPPPRIHDPQHSRRRAALKSARRTKEATEK</sequence>
<dbReference type="EMBL" id="KV878210">
    <property type="protein sequence ID" value="OJJ38981.1"/>
    <property type="molecule type" value="Genomic_DNA"/>
</dbReference>
<feature type="compositionally biased region" description="Polar residues" evidence="1">
    <location>
        <begin position="280"/>
        <end position="291"/>
    </location>
</feature>
<dbReference type="GeneID" id="63748515"/>
<evidence type="ECO:0000313" key="3">
    <source>
        <dbReference type="Proteomes" id="UP000184383"/>
    </source>
</evidence>
<protein>
    <recommendedName>
        <fullName evidence="4">Myb-like domain-containing protein</fullName>
    </recommendedName>
</protein>